<comment type="subunit">
    <text evidence="3 11">Monomer.</text>
</comment>
<dbReference type="Gene3D" id="3.20.20.140">
    <property type="entry name" value="Metal-dependent hydrolases"/>
    <property type="match status" value="1"/>
</dbReference>
<dbReference type="OrthoDB" id="191270at2759"/>
<evidence type="ECO:0000256" key="3">
    <source>
        <dbReference type="ARBA" id="ARBA00011245"/>
    </source>
</evidence>
<dbReference type="GO" id="GO:1904985">
    <property type="term" value="P:negative regulation of quinolinate biosynthetic process"/>
    <property type="evidence" value="ECO:0007669"/>
    <property type="project" value="UniProtKB-UniRule"/>
</dbReference>
<keyword evidence="8" id="KW-0862">Zinc</keyword>
<evidence type="ECO:0000256" key="11">
    <source>
        <dbReference type="RuleBase" id="RU366045"/>
    </source>
</evidence>
<reference evidence="13" key="1">
    <citation type="submission" date="2020-09" db="EMBL/GenBank/DDBJ databases">
        <authorList>
            <person name="Kikuchi T."/>
        </authorList>
    </citation>
    <scope>NUCLEOTIDE SEQUENCE</scope>
    <source>
        <strain evidence="13">SH1</strain>
    </source>
</reference>
<dbReference type="Pfam" id="PF04909">
    <property type="entry name" value="Amidohydro_2"/>
    <property type="match status" value="1"/>
</dbReference>
<dbReference type="PANTHER" id="PTHR21240:SF27">
    <property type="entry name" value="2-AMINO-3-CARBOXYMUCONATE-6-SEMIALDEHYDE DECARBOXYLASE"/>
    <property type="match status" value="1"/>
</dbReference>
<dbReference type="Proteomes" id="UP000783686">
    <property type="component" value="Unassembled WGS sequence"/>
</dbReference>
<comment type="caution">
    <text evidence="13">The sequence shown here is derived from an EMBL/GenBank/DDBJ whole genome shotgun (WGS) entry which is preliminary data.</text>
</comment>
<evidence type="ECO:0000256" key="1">
    <source>
        <dbReference type="ARBA" id="ARBA00005079"/>
    </source>
</evidence>
<proteinExistence type="inferred from homology"/>
<dbReference type="InterPro" id="IPR032465">
    <property type="entry name" value="ACMSD"/>
</dbReference>
<sequence length="147" mass="16879">MFFAATADRKIDVHAHVLPNEIPDFQKQFGYPGFLTLQKTGDSDGKANMIKDGKLFRVVTKNCYDVDERVREMDKCHVNVQAISTVPVMFNYWAKPEDNEIVARFLNDDITAQCQKYPDRLVPMATLPLQNMELAIKVGYALLKQYF</sequence>
<evidence type="ECO:0000256" key="7">
    <source>
        <dbReference type="ARBA" id="ARBA00022793"/>
    </source>
</evidence>
<comment type="catalytic activity">
    <reaction evidence="11">
        <text>2-amino-3-carboxymuconate 6-semialdehyde + H(+) = 2-aminomuconate 6-semialdehyde + CO2</text>
        <dbReference type="Rhea" id="RHEA:16557"/>
        <dbReference type="ChEBI" id="CHEBI:15378"/>
        <dbReference type="ChEBI" id="CHEBI:16526"/>
        <dbReference type="ChEBI" id="CHEBI:77634"/>
        <dbReference type="ChEBI" id="CHEBI:77803"/>
        <dbReference type="EC" id="4.1.1.45"/>
    </reaction>
</comment>
<dbReference type="InterPro" id="IPR032466">
    <property type="entry name" value="Metal_Hydrolase"/>
</dbReference>
<comment type="pathway">
    <text evidence="1 11">Secondary metabolite metabolism; quinolate metabolism.</text>
</comment>
<dbReference type="PANTHER" id="PTHR21240">
    <property type="entry name" value="2-AMINO-3-CARBOXYLMUCONATE-6-SEMIALDEHYDE DECARBOXYLASE"/>
    <property type="match status" value="1"/>
</dbReference>
<name>A0A811KGE6_9BILA</name>
<dbReference type="GO" id="GO:0016787">
    <property type="term" value="F:hydrolase activity"/>
    <property type="evidence" value="ECO:0007669"/>
    <property type="project" value="InterPro"/>
</dbReference>
<dbReference type="GO" id="GO:0001760">
    <property type="term" value="F:aminocarboxymuconate-semialdehyde decarboxylase activity"/>
    <property type="evidence" value="ECO:0007669"/>
    <property type="project" value="UniProtKB-UniRule"/>
</dbReference>
<dbReference type="Proteomes" id="UP000614601">
    <property type="component" value="Unassembled WGS sequence"/>
</dbReference>
<dbReference type="EMBL" id="CAJFDH010000003">
    <property type="protein sequence ID" value="CAD5214384.1"/>
    <property type="molecule type" value="Genomic_DNA"/>
</dbReference>
<dbReference type="GO" id="GO:0005829">
    <property type="term" value="C:cytosol"/>
    <property type="evidence" value="ECO:0007669"/>
    <property type="project" value="UniProtKB-UniRule"/>
</dbReference>
<dbReference type="GO" id="GO:0019748">
    <property type="term" value="P:secondary metabolic process"/>
    <property type="evidence" value="ECO:0007669"/>
    <property type="project" value="TreeGrafter"/>
</dbReference>
<evidence type="ECO:0000256" key="9">
    <source>
        <dbReference type="ARBA" id="ARBA00023239"/>
    </source>
</evidence>
<dbReference type="EMBL" id="CAJFCW020000003">
    <property type="protein sequence ID" value="CAG9102658.1"/>
    <property type="molecule type" value="Genomic_DNA"/>
</dbReference>
<gene>
    <name evidence="13" type="ORF">BOKJ2_LOCUS5566</name>
</gene>
<dbReference type="UniPathway" id="UPA00270"/>
<evidence type="ECO:0000256" key="2">
    <source>
        <dbReference type="ARBA" id="ARBA00005871"/>
    </source>
</evidence>
<evidence type="ECO:0000256" key="10">
    <source>
        <dbReference type="ARBA" id="ARBA00031120"/>
    </source>
</evidence>
<evidence type="ECO:0000256" key="8">
    <source>
        <dbReference type="ARBA" id="ARBA00022833"/>
    </source>
</evidence>
<protein>
    <recommendedName>
        <fullName evidence="5 11">2-amino-3-carboxymuconate-6-semialdehyde decarboxylase</fullName>
        <ecNumber evidence="4 11">4.1.1.45</ecNumber>
    </recommendedName>
    <alternativeName>
        <fullName evidence="10 11">Picolinate carboxylase</fullName>
    </alternativeName>
</protein>
<comment type="function">
    <text evidence="11">Converts alpha-amino-beta-carboxymuconate-epsilon-semialdehyde (ACMS) to alpha-aminomuconate semialdehyde (AMS).</text>
</comment>
<dbReference type="InterPro" id="IPR006680">
    <property type="entry name" value="Amidohydro-rel"/>
</dbReference>
<evidence type="ECO:0000259" key="12">
    <source>
        <dbReference type="Pfam" id="PF04909"/>
    </source>
</evidence>
<keyword evidence="14" id="KW-1185">Reference proteome</keyword>
<keyword evidence="7 11" id="KW-0210">Decarboxylase</keyword>
<accession>A0A811KGE6</accession>
<feature type="domain" description="Amidohydrolase-related" evidence="12">
    <location>
        <begin position="11"/>
        <end position="136"/>
    </location>
</feature>
<comment type="similarity">
    <text evidence="2">Belongs to the metallo-dependent hydrolases superfamily. ACMSD family.</text>
</comment>
<dbReference type="AlphaFoldDB" id="A0A811KGE6"/>
<dbReference type="GO" id="GO:0046872">
    <property type="term" value="F:metal ion binding"/>
    <property type="evidence" value="ECO:0007669"/>
    <property type="project" value="UniProtKB-KW"/>
</dbReference>
<keyword evidence="9 11" id="KW-0456">Lyase</keyword>
<evidence type="ECO:0000256" key="6">
    <source>
        <dbReference type="ARBA" id="ARBA00022723"/>
    </source>
</evidence>
<evidence type="ECO:0000256" key="5">
    <source>
        <dbReference type="ARBA" id="ARBA00021214"/>
    </source>
</evidence>
<evidence type="ECO:0000313" key="13">
    <source>
        <dbReference type="EMBL" id="CAD5214384.1"/>
    </source>
</evidence>
<dbReference type="SUPFAM" id="SSF51556">
    <property type="entry name" value="Metallo-dependent hydrolases"/>
    <property type="match status" value="1"/>
</dbReference>
<keyword evidence="6" id="KW-0479">Metal-binding</keyword>
<dbReference type="EC" id="4.1.1.45" evidence="4 11"/>
<organism evidence="13 14">
    <name type="scientific">Bursaphelenchus okinawaensis</name>
    <dbReference type="NCBI Taxonomy" id="465554"/>
    <lineage>
        <taxon>Eukaryota</taxon>
        <taxon>Metazoa</taxon>
        <taxon>Ecdysozoa</taxon>
        <taxon>Nematoda</taxon>
        <taxon>Chromadorea</taxon>
        <taxon>Rhabditida</taxon>
        <taxon>Tylenchina</taxon>
        <taxon>Tylenchomorpha</taxon>
        <taxon>Aphelenchoidea</taxon>
        <taxon>Aphelenchoididae</taxon>
        <taxon>Bursaphelenchus</taxon>
    </lineage>
</organism>
<evidence type="ECO:0000256" key="4">
    <source>
        <dbReference type="ARBA" id="ARBA00012365"/>
    </source>
</evidence>
<evidence type="ECO:0000313" key="14">
    <source>
        <dbReference type="Proteomes" id="UP000614601"/>
    </source>
</evidence>